<accession>A0A915ZSH8</accession>
<protein>
    <submittedName>
        <fullName evidence="2">Uncharacterized protein</fullName>
    </submittedName>
</protein>
<dbReference type="OrthoDB" id="2366565at2759"/>
<organism evidence="2 3">
    <name type="scientific">Rhizophagus irregularis</name>
    <dbReference type="NCBI Taxonomy" id="588596"/>
    <lineage>
        <taxon>Eukaryota</taxon>
        <taxon>Fungi</taxon>
        <taxon>Fungi incertae sedis</taxon>
        <taxon>Mucoromycota</taxon>
        <taxon>Glomeromycotina</taxon>
        <taxon>Glomeromycetes</taxon>
        <taxon>Glomerales</taxon>
        <taxon>Glomeraceae</taxon>
        <taxon>Rhizophagus</taxon>
    </lineage>
</organism>
<proteinExistence type="predicted"/>
<dbReference type="AlphaFoldDB" id="A0A915ZSH8"/>
<comment type="caution">
    <text evidence="2">The sequence shown here is derived from an EMBL/GenBank/DDBJ whole genome shotgun (WGS) entry which is preliminary data.</text>
</comment>
<sequence length="83" mass="9886">MKIINILRSENNCKNYNMTSLNTKNSKVTKNQRPKRQSEEEKYKLREKVIKDDADRKKKLHLHSTNLTTSQVKDTKPQPPYDR</sequence>
<feature type="compositionally biased region" description="Polar residues" evidence="1">
    <location>
        <begin position="63"/>
        <end position="72"/>
    </location>
</feature>
<evidence type="ECO:0000256" key="1">
    <source>
        <dbReference type="SAM" id="MobiDB-lite"/>
    </source>
</evidence>
<feature type="compositionally biased region" description="Polar residues" evidence="1">
    <location>
        <begin position="17"/>
        <end position="29"/>
    </location>
</feature>
<gene>
    <name evidence="2" type="ORF">CHRIB12_LOCUS19691</name>
</gene>
<feature type="compositionally biased region" description="Basic and acidic residues" evidence="1">
    <location>
        <begin position="36"/>
        <end position="56"/>
    </location>
</feature>
<evidence type="ECO:0000313" key="3">
    <source>
        <dbReference type="Proteomes" id="UP000684084"/>
    </source>
</evidence>
<reference evidence="2" key="1">
    <citation type="submission" date="2020-05" db="EMBL/GenBank/DDBJ databases">
        <authorList>
            <person name="Rincon C."/>
            <person name="Sanders R I."/>
            <person name="Robbins C."/>
            <person name="Chaturvedi A."/>
        </authorList>
    </citation>
    <scope>NUCLEOTIDE SEQUENCE</scope>
    <source>
        <strain evidence="2">CHB12</strain>
    </source>
</reference>
<evidence type="ECO:0000313" key="2">
    <source>
        <dbReference type="EMBL" id="CAB5386356.1"/>
    </source>
</evidence>
<dbReference type="VEuPathDB" id="FungiDB:RhiirFUN_018480"/>
<dbReference type="EMBL" id="CAGKOT010000055">
    <property type="protein sequence ID" value="CAB5386356.1"/>
    <property type="molecule type" value="Genomic_DNA"/>
</dbReference>
<dbReference type="Proteomes" id="UP000684084">
    <property type="component" value="Unassembled WGS sequence"/>
</dbReference>
<feature type="region of interest" description="Disordered" evidence="1">
    <location>
        <begin position="17"/>
        <end position="83"/>
    </location>
</feature>
<name>A0A915ZSH8_9GLOM</name>
<feature type="compositionally biased region" description="Basic and acidic residues" evidence="1">
    <location>
        <begin position="73"/>
        <end position="83"/>
    </location>
</feature>